<dbReference type="InterPro" id="IPR005545">
    <property type="entry name" value="YCII"/>
</dbReference>
<dbReference type="Gene3D" id="3.30.70.1060">
    <property type="entry name" value="Dimeric alpha+beta barrel"/>
    <property type="match status" value="1"/>
</dbReference>
<protein>
    <recommendedName>
        <fullName evidence="3">YCII-related domain-containing protein</fullName>
    </recommendedName>
</protein>
<comment type="caution">
    <text evidence="4">The sequence shown here is derived from an EMBL/GenBank/DDBJ whole genome shotgun (WGS) entry which is preliminary data.</text>
</comment>
<dbReference type="Pfam" id="PF03795">
    <property type="entry name" value="YCII"/>
    <property type="match status" value="1"/>
</dbReference>
<dbReference type="Proteomes" id="UP000218172">
    <property type="component" value="Unassembled WGS sequence"/>
</dbReference>
<organism evidence="4 5">
    <name type="scientific">SAR86 cluster bacterium</name>
    <dbReference type="NCBI Taxonomy" id="2030880"/>
    <lineage>
        <taxon>Bacteria</taxon>
        <taxon>Pseudomonadati</taxon>
        <taxon>Pseudomonadota</taxon>
        <taxon>Gammaproteobacteria</taxon>
        <taxon>SAR86 cluster</taxon>
    </lineage>
</organism>
<proteinExistence type="inferred from homology"/>
<sequence>MSNEQSKKNYLCIQRSQPSPAGEGQQQAPSAAQMQEMFAKFNAWKEKFKDNIVDMGGKLGSGKVVTSEQTSDGPFVELKEVVGGFMIISAESMAQAVEVARESPGVFPGSSVEVREISVP</sequence>
<feature type="domain" description="YCII-related" evidence="3">
    <location>
        <begin position="33"/>
        <end position="116"/>
    </location>
</feature>
<dbReference type="EMBL" id="NVQR01000041">
    <property type="protein sequence ID" value="PCH62340.1"/>
    <property type="molecule type" value="Genomic_DNA"/>
</dbReference>
<dbReference type="AlphaFoldDB" id="A0A2A4MR64"/>
<dbReference type="SUPFAM" id="SSF54909">
    <property type="entry name" value="Dimeric alpha+beta barrel"/>
    <property type="match status" value="1"/>
</dbReference>
<comment type="similarity">
    <text evidence="1">Belongs to the YciI family.</text>
</comment>
<evidence type="ECO:0000259" key="3">
    <source>
        <dbReference type="Pfam" id="PF03795"/>
    </source>
</evidence>
<accession>A0A2A4MR64</accession>
<reference evidence="5" key="1">
    <citation type="submission" date="2017-08" db="EMBL/GenBank/DDBJ databases">
        <title>A dynamic microbial community with high functional redundancy inhabits the cold, oxic subseafloor aquifer.</title>
        <authorList>
            <person name="Tully B.J."/>
            <person name="Wheat C.G."/>
            <person name="Glazer B.T."/>
            <person name="Huber J.A."/>
        </authorList>
    </citation>
    <scope>NUCLEOTIDE SEQUENCE [LARGE SCALE GENOMIC DNA]</scope>
</reference>
<feature type="region of interest" description="Disordered" evidence="2">
    <location>
        <begin position="1"/>
        <end position="32"/>
    </location>
</feature>
<feature type="compositionally biased region" description="Polar residues" evidence="2">
    <location>
        <begin position="14"/>
        <end position="32"/>
    </location>
</feature>
<gene>
    <name evidence="4" type="ORF">COC19_03025</name>
</gene>
<evidence type="ECO:0000313" key="4">
    <source>
        <dbReference type="EMBL" id="PCH62340.1"/>
    </source>
</evidence>
<name>A0A2A4MR64_9GAMM</name>
<evidence type="ECO:0000256" key="2">
    <source>
        <dbReference type="SAM" id="MobiDB-lite"/>
    </source>
</evidence>
<dbReference type="InterPro" id="IPR011008">
    <property type="entry name" value="Dimeric_a/b-barrel"/>
</dbReference>
<evidence type="ECO:0000313" key="5">
    <source>
        <dbReference type="Proteomes" id="UP000218172"/>
    </source>
</evidence>
<evidence type="ECO:0000256" key="1">
    <source>
        <dbReference type="ARBA" id="ARBA00007689"/>
    </source>
</evidence>